<proteinExistence type="predicted"/>
<evidence type="ECO:0000313" key="2">
    <source>
        <dbReference type="Proteomes" id="UP000234681"/>
    </source>
</evidence>
<protein>
    <submittedName>
        <fullName evidence="1">RCG63424</fullName>
    </submittedName>
</protein>
<sequence length="61" mass="6660">MCFWSIIFNEDLLFYLSCSICPSSSSLSLSLSLSLSPSLLQVPTCQITENLPTSLPSNNCL</sequence>
<organism evidence="1 2">
    <name type="scientific">Rattus norvegicus</name>
    <name type="common">Rat</name>
    <dbReference type="NCBI Taxonomy" id="10116"/>
    <lineage>
        <taxon>Eukaryota</taxon>
        <taxon>Metazoa</taxon>
        <taxon>Chordata</taxon>
        <taxon>Craniata</taxon>
        <taxon>Vertebrata</taxon>
        <taxon>Euteleostomi</taxon>
        <taxon>Mammalia</taxon>
        <taxon>Eutheria</taxon>
        <taxon>Euarchontoglires</taxon>
        <taxon>Glires</taxon>
        <taxon>Rodentia</taxon>
        <taxon>Myomorpha</taxon>
        <taxon>Muroidea</taxon>
        <taxon>Muridae</taxon>
        <taxon>Murinae</taxon>
        <taxon>Rattus</taxon>
    </lineage>
</organism>
<evidence type="ECO:0000313" key="1">
    <source>
        <dbReference type="EMBL" id="EDM01630.1"/>
    </source>
</evidence>
<name>A6IMF9_RAT</name>
<accession>A6IMF9</accession>
<gene>
    <name evidence="1" type="ORF">rCG_63424</name>
</gene>
<dbReference type="Proteomes" id="UP000234681">
    <property type="component" value="Chromosome 4"/>
</dbReference>
<dbReference type="EMBL" id="CH473964">
    <property type="protein sequence ID" value="EDM01630.1"/>
    <property type="molecule type" value="Genomic_DNA"/>
</dbReference>
<dbReference type="AlphaFoldDB" id="A6IMF9"/>
<reference evidence="1 2" key="1">
    <citation type="submission" date="2005-09" db="EMBL/GenBank/DDBJ databases">
        <authorList>
            <person name="Mural R.J."/>
            <person name="Li P.W."/>
            <person name="Adams M.D."/>
            <person name="Amanatides P.G."/>
            <person name="Baden-Tillson H."/>
            <person name="Barnstead M."/>
            <person name="Chin S.H."/>
            <person name="Dew I."/>
            <person name="Evans C.A."/>
            <person name="Ferriera S."/>
            <person name="Flanigan M."/>
            <person name="Fosler C."/>
            <person name="Glodek A."/>
            <person name="Gu Z."/>
            <person name="Holt R.A."/>
            <person name="Jennings D."/>
            <person name="Kraft C.L."/>
            <person name="Lu F."/>
            <person name="Nguyen T."/>
            <person name="Nusskern D.R."/>
            <person name="Pfannkoch C.M."/>
            <person name="Sitter C."/>
            <person name="Sutton G.G."/>
            <person name="Venter J.C."/>
            <person name="Wang Z."/>
            <person name="Woodage T."/>
            <person name="Zheng X.H."/>
            <person name="Zhong F."/>
        </authorList>
    </citation>
    <scope>NUCLEOTIDE SEQUENCE [LARGE SCALE GENOMIC DNA]</scope>
    <source>
        <strain>BN</strain>
        <strain evidence="2">Sprague-Dawley</strain>
    </source>
</reference>